<evidence type="ECO:0000256" key="5">
    <source>
        <dbReference type="ARBA" id="ARBA00023136"/>
    </source>
</evidence>
<name>A0ABS5FQW1_9BRAD</name>
<dbReference type="Proteomes" id="UP001315278">
    <property type="component" value="Unassembled WGS sequence"/>
</dbReference>
<feature type="transmembrane region" description="Helical" evidence="6">
    <location>
        <begin position="51"/>
        <end position="74"/>
    </location>
</feature>
<feature type="transmembrane region" description="Helical" evidence="6">
    <location>
        <begin position="204"/>
        <end position="225"/>
    </location>
</feature>
<dbReference type="Pfam" id="PF05425">
    <property type="entry name" value="CopD"/>
    <property type="match status" value="1"/>
</dbReference>
<dbReference type="InterPro" id="IPR032694">
    <property type="entry name" value="CopC/D"/>
</dbReference>
<gene>
    <name evidence="8" type="primary">copD</name>
    <name evidence="8" type="ORF">JQ615_27815</name>
</gene>
<organism evidence="8 9">
    <name type="scientific">Bradyrhizobium jicamae</name>
    <dbReference type="NCBI Taxonomy" id="280332"/>
    <lineage>
        <taxon>Bacteria</taxon>
        <taxon>Pseudomonadati</taxon>
        <taxon>Pseudomonadota</taxon>
        <taxon>Alphaproteobacteria</taxon>
        <taxon>Hyphomicrobiales</taxon>
        <taxon>Nitrobacteraceae</taxon>
        <taxon>Bradyrhizobium</taxon>
    </lineage>
</organism>
<dbReference type="NCBIfam" id="NF033808">
    <property type="entry name" value="copper_CopD"/>
    <property type="match status" value="1"/>
</dbReference>
<feature type="domain" description="Copper resistance protein D" evidence="7">
    <location>
        <begin position="197"/>
        <end position="297"/>
    </location>
</feature>
<protein>
    <submittedName>
        <fullName evidence="8">Copper homeostasis membrane protein CopD</fullName>
    </submittedName>
</protein>
<feature type="transmembrane region" description="Helical" evidence="6">
    <location>
        <begin position="281"/>
        <end position="304"/>
    </location>
</feature>
<evidence type="ECO:0000313" key="8">
    <source>
        <dbReference type="EMBL" id="MBR0799203.1"/>
    </source>
</evidence>
<feature type="transmembrane region" description="Helical" evidence="6">
    <location>
        <begin position="240"/>
        <end position="260"/>
    </location>
</feature>
<comment type="caution">
    <text evidence="8">The sequence shown here is derived from an EMBL/GenBank/DDBJ whole genome shotgun (WGS) entry which is preliminary data.</text>
</comment>
<evidence type="ECO:0000256" key="6">
    <source>
        <dbReference type="SAM" id="Phobius"/>
    </source>
</evidence>
<evidence type="ECO:0000259" key="7">
    <source>
        <dbReference type="Pfam" id="PF05425"/>
    </source>
</evidence>
<evidence type="ECO:0000256" key="2">
    <source>
        <dbReference type="ARBA" id="ARBA00022475"/>
    </source>
</evidence>
<keyword evidence="2" id="KW-1003">Cell membrane</keyword>
<proteinExistence type="predicted"/>
<accession>A0ABS5FQW1</accession>
<dbReference type="InterPro" id="IPR047689">
    <property type="entry name" value="CopD"/>
</dbReference>
<dbReference type="PANTHER" id="PTHR34820">
    <property type="entry name" value="INNER MEMBRANE PROTEIN YEBZ"/>
    <property type="match status" value="1"/>
</dbReference>
<feature type="transmembrane region" description="Helical" evidence="6">
    <location>
        <begin position="127"/>
        <end position="143"/>
    </location>
</feature>
<sequence>MDWLGSGGPMIATRAIHFSATAVTAGALLFRAVIAEPVLGEEGVVADVFRSQIRCVAGIGLLVAGLSGILWLLLQAASMSGRPFGEPGVLLTVLNETQFGEVAELRAALAIVLGAALAWDRRLGGRNWLAVVAALGLIASLAWTGHAGATPGEAGTLHVAADVLHLCAASAWIGGLLSLIQFYATARRARLMASIVRATRRFSIVGIASVAILTLTGIVNAYFLVGSLHALMATEYGRLLILKLIMFAIMLVFAAINRVWLTPRLALSESGALRWLARNSAVELGLGLAILALVGLLGTLHPAIHLVEP</sequence>
<dbReference type="InterPro" id="IPR008457">
    <property type="entry name" value="Cu-R_CopD_dom"/>
</dbReference>
<evidence type="ECO:0000256" key="4">
    <source>
        <dbReference type="ARBA" id="ARBA00022989"/>
    </source>
</evidence>
<keyword evidence="9" id="KW-1185">Reference proteome</keyword>
<comment type="subcellular location">
    <subcellularLocation>
        <location evidence="1">Cell membrane</location>
        <topology evidence="1">Multi-pass membrane protein</topology>
    </subcellularLocation>
</comment>
<evidence type="ECO:0000313" key="9">
    <source>
        <dbReference type="Proteomes" id="UP001315278"/>
    </source>
</evidence>
<keyword evidence="3 6" id="KW-0812">Transmembrane</keyword>
<keyword evidence="4 6" id="KW-1133">Transmembrane helix</keyword>
<dbReference type="EMBL" id="JAFCJH010000035">
    <property type="protein sequence ID" value="MBR0799203.1"/>
    <property type="molecule type" value="Genomic_DNA"/>
</dbReference>
<feature type="transmembrane region" description="Helical" evidence="6">
    <location>
        <begin position="163"/>
        <end position="184"/>
    </location>
</feature>
<evidence type="ECO:0000256" key="1">
    <source>
        <dbReference type="ARBA" id="ARBA00004651"/>
    </source>
</evidence>
<reference evidence="9" key="1">
    <citation type="journal article" date="2021" name="ISME J.">
        <title>Evolutionary origin and ecological implication of a unique nif island in free-living Bradyrhizobium lineages.</title>
        <authorList>
            <person name="Tao J."/>
        </authorList>
    </citation>
    <scope>NUCLEOTIDE SEQUENCE [LARGE SCALE GENOMIC DNA]</scope>
    <source>
        <strain evidence="9">SZCCT0434</strain>
    </source>
</reference>
<dbReference type="PANTHER" id="PTHR34820:SF4">
    <property type="entry name" value="INNER MEMBRANE PROTEIN YEBZ"/>
    <property type="match status" value="1"/>
</dbReference>
<keyword evidence="5 6" id="KW-0472">Membrane</keyword>
<evidence type="ECO:0000256" key="3">
    <source>
        <dbReference type="ARBA" id="ARBA00022692"/>
    </source>
</evidence>